<gene>
    <name evidence="2" type="ORF">ECANGB1_125</name>
</gene>
<keyword evidence="1" id="KW-1133">Transmembrane helix</keyword>
<protein>
    <submittedName>
        <fullName evidence="2">Uncharacterized protein</fullName>
    </submittedName>
</protein>
<proteinExistence type="predicted"/>
<comment type="caution">
    <text evidence="2">The sequence shown here is derived from an EMBL/GenBank/DDBJ whole genome shotgun (WGS) entry which is preliminary data.</text>
</comment>
<keyword evidence="1" id="KW-0812">Transmembrane</keyword>
<evidence type="ECO:0000256" key="1">
    <source>
        <dbReference type="SAM" id="Phobius"/>
    </source>
</evidence>
<accession>A0A1Y1S927</accession>
<sequence>MRLNPPITSLAIKRMLFTNDVIELDIEELHDIVNFRPYENVSDNTELVACKESIESFRLISEWYFSSYNSLELVSCRMRGKPTLLLHMDASKLHGQYFVLPTKNKYVITFQEDGMRYLIGMSVTNYVLSHTNCTDIRFHKIHFTTDGISSLIGINCNIHKRNARTIFRNPMLIRKDLLSKIFSGFTTSTGFKFVAKSELEKLCSNLKNKYSTLFVFDKAYTFQDINNIPEYKLGKKEKEEEKKKKSTVKPVKEKKAMLMLVILLGILISIMLILNIKIKRK</sequence>
<reference evidence="2 3" key="1">
    <citation type="journal article" date="2017" name="Environ. Microbiol.">
        <title>Decay of the glycolytic pathway and adaptation to intranuclear parasitism within Enterocytozoonidae microsporidia.</title>
        <authorList>
            <person name="Wiredu Boakye D."/>
            <person name="Jaroenlak P."/>
            <person name="Prachumwat A."/>
            <person name="Williams T.A."/>
            <person name="Bateman K.S."/>
            <person name="Itsathitphaisarn O."/>
            <person name="Sritunyalucksana K."/>
            <person name="Paszkiewicz K.H."/>
            <person name="Moore K.A."/>
            <person name="Stentiford G.D."/>
            <person name="Williams B.A."/>
        </authorList>
    </citation>
    <scope>NUCLEOTIDE SEQUENCE [LARGE SCALE GENOMIC DNA]</scope>
    <source>
        <strain evidence="2 3">GB1</strain>
    </source>
</reference>
<evidence type="ECO:0000313" key="2">
    <source>
        <dbReference type="EMBL" id="ORD94686.1"/>
    </source>
</evidence>
<dbReference type="Proteomes" id="UP000192639">
    <property type="component" value="Unassembled WGS sequence"/>
</dbReference>
<organism evidence="2 3">
    <name type="scientific">Enterospora canceri</name>
    <dbReference type="NCBI Taxonomy" id="1081671"/>
    <lineage>
        <taxon>Eukaryota</taxon>
        <taxon>Fungi</taxon>
        <taxon>Fungi incertae sedis</taxon>
        <taxon>Microsporidia</taxon>
        <taxon>Enterocytozoonidae</taxon>
        <taxon>Enterospora</taxon>
    </lineage>
</organism>
<keyword evidence="3" id="KW-1185">Reference proteome</keyword>
<keyword evidence="1" id="KW-0472">Membrane</keyword>
<feature type="transmembrane region" description="Helical" evidence="1">
    <location>
        <begin position="256"/>
        <end position="276"/>
    </location>
</feature>
<dbReference type="VEuPathDB" id="MicrosporidiaDB:ECANGB1_125"/>
<evidence type="ECO:0000313" key="3">
    <source>
        <dbReference type="Proteomes" id="UP000192639"/>
    </source>
</evidence>
<dbReference type="EMBL" id="LWDP01000011">
    <property type="protein sequence ID" value="ORD94686.1"/>
    <property type="molecule type" value="Genomic_DNA"/>
</dbReference>
<dbReference type="AlphaFoldDB" id="A0A1Y1S927"/>
<name>A0A1Y1S927_9MICR</name>